<dbReference type="AlphaFoldDB" id="A0A7Y9S972"/>
<name>A0A7Y9S972_9MICC</name>
<dbReference type="EMBL" id="JACBYQ010000002">
    <property type="protein sequence ID" value="NYE96711.1"/>
    <property type="molecule type" value="Genomic_DNA"/>
</dbReference>
<keyword evidence="2" id="KW-0808">Transferase</keyword>
<reference evidence="2 3" key="1">
    <citation type="submission" date="2020-07" db="EMBL/GenBank/DDBJ databases">
        <title>Sequencing the genomes of 1000 actinobacteria strains.</title>
        <authorList>
            <person name="Klenk H.-P."/>
        </authorList>
    </citation>
    <scope>NUCLEOTIDE SEQUENCE [LARGE SCALE GENOMIC DNA]</scope>
    <source>
        <strain evidence="2 3">DSM 102047</strain>
    </source>
</reference>
<dbReference type="InterPro" id="IPR000182">
    <property type="entry name" value="GNAT_dom"/>
</dbReference>
<dbReference type="GO" id="GO:1990189">
    <property type="term" value="F:protein N-terminal-serine acetyltransferase activity"/>
    <property type="evidence" value="ECO:0007669"/>
    <property type="project" value="TreeGrafter"/>
</dbReference>
<dbReference type="RefSeq" id="WP_179390333.1">
    <property type="nucleotide sequence ID" value="NZ_JACBYQ010000002.1"/>
</dbReference>
<proteinExistence type="predicted"/>
<dbReference type="PANTHER" id="PTHR43441:SF10">
    <property type="entry name" value="ACETYLTRANSFERASE"/>
    <property type="match status" value="1"/>
</dbReference>
<gene>
    <name evidence="2" type="ORF">FHU41_002961</name>
</gene>
<evidence type="ECO:0000259" key="1">
    <source>
        <dbReference type="PROSITE" id="PS51186"/>
    </source>
</evidence>
<dbReference type="InterPro" id="IPR016181">
    <property type="entry name" value="Acyl_CoA_acyltransferase"/>
</dbReference>
<dbReference type="InterPro" id="IPR051908">
    <property type="entry name" value="Ribosomal_N-acetyltransferase"/>
</dbReference>
<dbReference type="GO" id="GO:0005737">
    <property type="term" value="C:cytoplasm"/>
    <property type="evidence" value="ECO:0007669"/>
    <property type="project" value="TreeGrafter"/>
</dbReference>
<dbReference type="Proteomes" id="UP000521748">
    <property type="component" value="Unassembled WGS sequence"/>
</dbReference>
<dbReference type="Pfam" id="PF13302">
    <property type="entry name" value="Acetyltransf_3"/>
    <property type="match status" value="2"/>
</dbReference>
<evidence type="ECO:0000313" key="2">
    <source>
        <dbReference type="EMBL" id="NYE96711.1"/>
    </source>
</evidence>
<keyword evidence="3" id="KW-1185">Reference proteome</keyword>
<evidence type="ECO:0000313" key="3">
    <source>
        <dbReference type="Proteomes" id="UP000521748"/>
    </source>
</evidence>
<dbReference type="PANTHER" id="PTHR43441">
    <property type="entry name" value="RIBOSOMAL-PROTEIN-SERINE ACETYLTRANSFERASE"/>
    <property type="match status" value="1"/>
</dbReference>
<dbReference type="PROSITE" id="PS51186">
    <property type="entry name" value="GNAT"/>
    <property type="match status" value="2"/>
</dbReference>
<organism evidence="2 3">
    <name type="scientific">Psychromicrobium silvestre</name>
    <dbReference type="NCBI Taxonomy" id="1645614"/>
    <lineage>
        <taxon>Bacteria</taxon>
        <taxon>Bacillati</taxon>
        <taxon>Actinomycetota</taxon>
        <taxon>Actinomycetes</taxon>
        <taxon>Micrococcales</taxon>
        <taxon>Micrococcaceae</taxon>
        <taxon>Psychromicrobium</taxon>
    </lineage>
</organism>
<dbReference type="SUPFAM" id="SSF55729">
    <property type="entry name" value="Acyl-CoA N-acyltransferases (Nat)"/>
    <property type="match status" value="2"/>
</dbReference>
<dbReference type="GO" id="GO:0008999">
    <property type="term" value="F:protein-N-terminal-alanine acetyltransferase activity"/>
    <property type="evidence" value="ECO:0007669"/>
    <property type="project" value="TreeGrafter"/>
</dbReference>
<dbReference type="Gene3D" id="3.40.630.30">
    <property type="match status" value="2"/>
</dbReference>
<feature type="domain" description="N-acetyltransferase" evidence="1">
    <location>
        <begin position="189"/>
        <end position="351"/>
    </location>
</feature>
<sequence>MLRPLEVSDAEAYARLLRDPEVVYWTGSDPRIGVDQAVELILDRGVPRWAIYLPDTQALLGVLSLRTVNDRTGSLSIKLAAEARGRGLATRAVAELIEWAFDEADFELLHWPAAVGNEPSRRLAERSGFRLDGTIRGQNRAGGERADGWIFSRHREDVVGEKMTEQNSQQHAAEATIAPVVPKLSDGVITLRGLELADAEQVAANCQDPAAQRWLPALPNPYTLQDAQTFIKDFAQAGWLNGERQTFAVADNASGNFIGTIDLHLFRASTAELGINIGPGARGSGTALRAVQVLVDYAFNGLNLQHLYWRAEVPNWASRKLAWKAGFRLEATLRSFGENKGEAVDMWLLSLASGEQGEPQEEWAGPVQPEPRL</sequence>
<protein>
    <submittedName>
        <fullName evidence="2">RimJ/RimL family protein N-acetyltransferase</fullName>
    </submittedName>
</protein>
<feature type="domain" description="N-acetyltransferase" evidence="1">
    <location>
        <begin position="1"/>
        <end position="156"/>
    </location>
</feature>
<accession>A0A7Y9S972</accession>
<comment type="caution">
    <text evidence="2">The sequence shown here is derived from an EMBL/GenBank/DDBJ whole genome shotgun (WGS) entry which is preliminary data.</text>
</comment>